<name>A0AAD6N4Z7_PENCN</name>
<comment type="similarity">
    <text evidence="2 3">Belongs to the small heat shock protein (HSP20) family.</text>
</comment>
<protein>
    <recommendedName>
        <fullName evidence="8">SHSP domain-containing protein</fullName>
    </recommendedName>
</protein>
<dbReference type="Proteomes" id="UP001219568">
    <property type="component" value="Unassembled WGS sequence"/>
</dbReference>
<dbReference type="InterPro" id="IPR007052">
    <property type="entry name" value="CS_dom"/>
</dbReference>
<dbReference type="CDD" id="cd06464">
    <property type="entry name" value="ACD_sHsps-like"/>
    <property type="match status" value="1"/>
</dbReference>
<evidence type="ECO:0008006" key="8">
    <source>
        <dbReference type="Google" id="ProtNLM"/>
    </source>
</evidence>
<gene>
    <name evidence="6" type="ORF">N7460_010653</name>
</gene>
<evidence type="ECO:0000259" key="4">
    <source>
        <dbReference type="PROSITE" id="PS01031"/>
    </source>
</evidence>
<organism evidence="6 7">
    <name type="scientific">Penicillium canescens</name>
    <dbReference type="NCBI Taxonomy" id="5083"/>
    <lineage>
        <taxon>Eukaryota</taxon>
        <taxon>Fungi</taxon>
        <taxon>Dikarya</taxon>
        <taxon>Ascomycota</taxon>
        <taxon>Pezizomycotina</taxon>
        <taxon>Eurotiomycetes</taxon>
        <taxon>Eurotiomycetidae</taxon>
        <taxon>Eurotiales</taxon>
        <taxon>Aspergillaceae</taxon>
        <taxon>Penicillium</taxon>
    </lineage>
</organism>
<dbReference type="InterPro" id="IPR002068">
    <property type="entry name" value="A-crystallin/Hsp20_dom"/>
</dbReference>
<evidence type="ECO:0000313" key="7">
    <source>
        <dbReference type="Proteomes" id="UP001219568"/>
    </source>
</evidence>
<keyword evidence="7" id="KW-1185">Reference proteome</keyword>
<evidence type="ECO:0000256" key="1">
    <source>
        <dbReference type="ARBA" id="ARBA00023016"/>
    </source>
</evidence>
<dbReference type="Gene3D" id="2.60.40.790">
    <property type="match status" value="1"/>
</dbReference>
<proteinExistence type="inferred from homology"/>
<evidence type="ECO:0000259" key="5">
    <source>
        <dbReference type="PROSITE" id="PS51203"/>
    </source>
</evidence>
<dbReference type="InterPro" id="IPR031107">
    <property type="entry name" value="Small_HSP"/>
</dbReference>
<evidence type="ECO:0000256" key="2">
    <source>
        <dbReference type="PROSITE-ProRule" id="PRU00285"/>
    </source>
</evidence>
<dbReference type="AlphaFoldDB" id="A0AAD6N4Z7"/>
<dbReference type="PROSITE" id="PS01031">
    <property type="entry name" value="SHSP"/>
    <property type="match status" value="1"/>
</dbReference>
<comment type="caution">
    <text evidence="6">The sequence shown here is derived from an EMBL/GenBank/DDBJ whole genome shotgun (WGS) entry which is preliminary data.</text>
</comment>
<dbReference type="InterPro" id="IPR008978">
    <property type="entry name" value="HSP20-like_chaperone"/>
</dbReference>
<accession>A0AAD6N4Z7</accession>
<feature type="domain" description="SHSP" evidence="4">
    <location>
        <begin position="71"/>
        <end position="184"/>
    </location>
</feature>
<dbReference type="PANTHER" id="PTHR11527">
    <property type="entry name" value="HEAT-SHOCK PROTEIN 20 FAMILY MEMBER"/>
    <property type="match status" value="1"/>
</dbReference>
<evidence type="ECO:0000313" key="6">
    <source>
        <dbReference type="EMBL" id="KAJ6030387.1"/>
    </source>
</evidence>
<sequence>MSSRDVKCISRFCLPTISSTQCVRRKPLDALVRAYNCRNVSLVPSLPKGSRTGVGKLLDDYDRLLTNRSGSRVWAYSPSFDMRETDDAYYLEGELPGVQPSDIDIEFEDSHHVNVKGHNSRESCSSEGSWWVCERSTGEFRRTFNFPTAIDQENTRAQLKDGILSITIPKSGSGPITKKVHIDT</sequence>
<reference evidence="6" key="2">
    <citation type="submission" date="2023-01" db="EMBL/GenBank/DDBJ databases">
        <authorList>
            <person name="Petersen C."/>
        </authorList>
    </citation>
    <scope>NUCLEOTIDE SEQUENCE</scope>
    <source>
        <strain evidence="6">IBT 15450</strain>
    </source>
</reference>
<evidence type="ECO:0000256" key="3">
    <source>
        <dbReference type="RuleBase" id="RU003616"/>
    </source>
</evidence>
<dbReference type="SUPFAM" id="SSF49764">
    <property type="entry name" value="HSP20-like chaperones"/>
    <property type="match status" value="1"/>
</dbReference>
<dbReference type="EMBL" id="JAQJZL010000014">
    <property type="protein sequence ID" value="KAJ6030387.1"/>
    <property type="molecule type" value="Genomic_DNA"/>
</dbReference>
<keyword evidence="1" id="KW-0346">Stress response</keyword>
<dbReference type="Pfam" id="PF00011">
    <property type="entry name" value="HSP20"/>
    <property type="match status" value="1"/>
</dbReference>
<feature type="domain" description="CS" evidence="5">
    <location>
        <begin position="75"/>
        <end position="181"/>
    </location>
</feature>
<reference evidence="6" key="1">
    <citation type="journal article" date="2023" name="IMA Fungus">
        <title>Comparative genomic study of the Penicillium genus elucidates a diverse pangenome and 15 lateral gene transfer events.</title>
        <authorList>
            <person name="Petersen C."/>
            <person name="Sorensen T."/>
            <person name="Nielsen M.R."/>
            <person name="Sondergaard T.E."/>
            <person name="Sorensen J.L."/>
            <person name="Fitzpatrick D.A."/>
            <person name="Frisvad J.C."/>
            <person name="Nielsen K.L."/>
        </authorList>
    </citation>
    <scope>NUCLEOTIDE SEQUENCE</scope>
    <source>
        <strain evidence="6">IBT 15450</strain>
    </source>
</reference>
<dbReference type="PROSITE" id="PS51203">
    <property type="entry name" value="CS"/>
    <property type="match status" value="1"/>
</dbReference>